<protein>
    <submittedName>
        <fullName evidence="2">Uncharacterized protein</fullName>
    </submittedName>
</protein>
<evidence type="ECO:0000313" key="3">
    <source>
        <dbReference type="Proteomes" id="UP001633002"/>
    </source>
</evidence>
<comment type="caution">
    <text evidence="2">The sequence shown here is derived from an EMBL/GenBank/DDBJ whole genome shotgun (WGS) entry which is preliminary data.</text>
</comment>
<dbReference type="PANTHER" id="PTHR33116">
    <property type="entry name" value="REVERSE TRANSCRIPTASE ZINC-BINDING DOMAIN-CONTAINING PROTEIN-RELATED-RELATED"/>
    <property type="match status" value="1"/>
</dbReference>
<dbReference type="Proteomes" id="UP001633002">
    <property type="component" value="Unassembled WGS sequence"/>
</dbReference>
<name>A0ABD3GY61_9MARC</name>
<accession>A0ABD3GY61</accession>
<reference evidence="2 3" key="1">
    <citation type="submission" date="2024-09" db="EMBL/GenBank/DDBJ databases">
        <title>Chromosome-scale assembly of Riccia sorocarpa.</title>
        <authorList>
            <person name="Paukszto L."/>
        </authorList>
    </citation>
    <scope>NUCLEOTIDE SEQUENCE [LARGE SCALE GENOMIC DNA]</scope>
    <source>
        <strain evidence="2">LP-2024</strain>
        <tissue evidence="2">Aerial parts of the thallus</tissue>
    </source>
</reference>
<feature type="region of interest" description="Disordered" evidence="1">
    <location>
        <begin position="333"/>
        <end position="375"/>
    </location>
</feature>
<proteinExistence type="predicted"/>
<keyword evidence="3" id="KW-1185">Reference proteome</keyword>
<sequence>MIRSIEKKLKLWVNRYLSWKSRLILIRHVCASIPMHHLMAIGLDKKGLNRIESLLRNFLWGWTAERKPKTALIAWDKFHLPKELEGMGWCPLEVKMQSFLAVKVLRLIRGEEVGWNRIAAAILNRAARFRSNLQGWTMGEILILQPIARVNDTPTLSRLLNAWKELKRFLKWGSEELCIQPDHGVDKMEAMLRIRSASQATDFRKAKRWWRKIGWTRADDFMQEGDLMRIAESKLWAAGVFLEERDRITLQNALMAEVNVNAAGLILLAIWIPTVWEERNKKTFEGKRLETPVRVLIRKAIQELSSRKPLSEQSKKTREESLTKLEEWRAREERAYRRPNADRDSGRSGRSDVERGGVEDGTAEDIANSSENYCR</sequence>
<dbReference type="EMBL" id="JBJQOH010000006">
    <property type="protein sequence ID" value="KAL3684197.1"/>
    <property type="molecule type" value="Genomic_DNA"/>
</dbReference>
<evidence type="ECO:0000256" key="1">
    <source>
        <dbReference type="SAM" id="MobiDB-lite"/>
    </source>
</evidence>
<feature type="compositionally biased region" description="Basic and acidic residues" evidence="1">
    <location>
        <begin position="333"/>
        <end position="358"/>
    </location>
</feature>
<gene>
    <name evidence="2" type="ORF">R1sor_002219</name>
</gene>
<evidence type="ECO:0000313" key="2">
    <source>
        <dbReference type="EMBL" id="KAL3684197.1"/>
    </source>
</evidence>
<organism evidence="2 3">
    <name type="scientific">Riccia sorocarpa</name>
    <dbReference type="NCBI Taxonomy" id="122646"/>
    <lineage>
        <taxon>Eukaryota</taxon>
        <taxon>Viridiplantae</taxon>
        <taxon>Streptophyta</taxon>
        <taxon>Embryophyta</taxon>
        <taxon>Marchantiophyta</taxon>
        <taxon>Marchantiopsida</taxon>
        <taxon>Marchantiidae</taxon>
        <taxon>Marchantiales</taxon>
        <taxon>Ricciaceae</taxon>
        <taxon>Riccia</taxon>
    </lineage>
</organism>
<dbReference type="AlphaFoldDB" id="A0ABD3GY61"/>
<dbReference type="PANTHER" id="PTHR33116:SF78">
    <property type="entry name" value="OS12G0587133 PROTEIN"/>
    <property type="match status" value="1"/>
</dbReference>